<keyword evidence="6" id="KW-1185">Reference proteome</keyword>
<feature type="domain" description="DUF4214" evidence="4">
    <location>
        <begin position="424"/>
        <end position="491"/>
    </location>
</feature>
<dbReference type="Pfam" id="PF13946">
    <property type="entry name" value="DUF4214"/>
    <property type="match status" value="2"/>
</dbReference>
<dbReference type="RefSeq" id="WP_109894351.1">
    <property type="nucleotide sequence ID" value="NZ_CP029550.1"/>
</dbReference>
<proteinExistence type="predicted"/>
<dbReference type="InterPro" id="IPR050557">
    <property type="entry name" value="RTX_toxin/Mannuronan_C5-epim"/>
</dbReference>
<gene>
    <name evidence="5" type="ORF">DK389_27050</name>
</gene>
<sequence length="625" mass="64445">MNNTFTGTAGDDIATGVSPVLIFGGNDTLNGNAGNDVLNGAGGTDTLSGGAGDDRLDGGAGTDTAVFAGTVRSFTFGLNGQGQLVVTDLTGAEGIDTLTTIEQLRFAGTTYALLNGTNTGATQNGGTGADLILGHGGADTLNGAGGNDVLAGGAGNDTVNGGAGNDTLLWRVGDGRDFMDGGANVDTVHIGGDGTAETFRVYSRTEALAAGLSGLNANTEIVITRNGTTNAAIIAELDNIEEIVISGFGGGDTFTPIGSFAGTSLLTSTITLEGSQDDDVVDISGLTSEHRIVFRTNGGDDRVIGALRQQDVIELAAGLAPDTCDTDENEDGTHTVSGGGHSVTYGAEGNPIVRGETEWEDPSDDHPSLFHHREHFGSVSHDVHSAAGEVYALYDAVFDRACDVGGQQYWTEARGNGLSLRDLADTLLRSGEGQSHLGQADDRAFVESLYHTALGREGDTGGTAYWTEALGDGLSRADAILAFAFSEENLADLQPAYTYGVFTADKDAGGAARLYYGLLDRAPDADGLAAWTAALKGGLSEVGTAQAFLDSAEYKGKYGGLSNEDFVERLYKNALGRDAEDEGLDYWTGALEAGASRASVATSISQSLEAQRCLVSQIEEGWHLV</sequence>
<dbReference type="InterPro" id="IPR038255">
    <property type="entry name" value="PBS_linker_sf"/>
</dbReference>
<comment type="subcellular location">
    <subcellularLocation>
        <location evidence="1">Secreted</location>
    </subcellularLocation>
</comment>
<dbReference type="InterPro" id="IPR025282">
    <property type="entry name" value="DUF4214"/>
</dbReference>
<dbReference type="Gene3D" id="1.10.3130.20">
    <property type="entry name" value="Phycobilisome linker domain"/>
    <property type="match status" value="1"/>
</dbReference>
<evidence type="ECO:0000256" key="2">
    <source>
        <dbReference type="ARBA" id="ARBA00022525"/>
    </source>
</evidence>
<dbReference type="EMBL" id="CP029550">
    <property type="protein sequence ID" value="AWN43497.1"/>
    <property type="molecule type" value="Genomic_DNA"/>
</dbReference>
<name>A0A2U8WBI7_9HYPH</name>
<dbReference type="PANTHER" id="PTHR38340">
    <property type="entry name" value="S-LAYER PROTEIN"/>
    <property type="match status" value="1"/>
</dbReference>
<dbReference type="PROSITE" id="PS00330">
    <property type="entry name" value="HEMOLYSIN_CALCIUM"/>
    <property type="match status" value="3"/>
</dbReference>
<keyword evidence="2" id="KW-0964">Secreted</keyword>
<dbReference type="AlphaFoldDB" id="A0A2U8WBI7"/>
<dbReference type="Gene3D" id="2.150.10.10">
    <property type="entry name" value="Serralysin-like metalloprotease, C-terminal"/>
    <property type="match status" value="2"/>
</dbReference>
<evidence type="ECO:0000256" key="3">
    <source>
        <dbReference type="SAM" id="MobiDB-lite"/>
    </source>
</evidence>
<dbReference type="SUPFAM" id="SSF51120">
    <property type="entry name" value="beta-Roll"/>
    <property type="match status" value="2"/>
</dbReference>
<reference evidence="6" key="1">
    <citation type="submission" date="2018-05" db="EMBL/GenBank/DDBJ databases">
        <title>Complete Genome Sequence of Methylobacterium sp. 17SD2-17.</title>
        <authorList>
            <person name="Srinivasan S."/>
        </authorList>
    </citation>
    <scope>NUCLEOTIDE SEQUENCE [LARGE SCALE GENOMIC DNA]</scope>
    <source>
        <strain evidence="6">17SD2-17</strain>
    </source>
</reference>
<dbReference type="GO" id="GO:0005576">
    <property type="term" value="C:extracellular region"/>
    <property type="evidence" value="ECO:0007669"/>
    <property type="project" value="UniProtKB-SubCell"/>
</dbReference>
<dbReference type="Pfam" id="PF00353">
    <property type="entry name" value="HemolysinCabind"/>
    <property type="match status" value="2"/>
</dbReference>
<dbReference type="InterPro" id="IPR001343">
    <property type="entry name" value="Hemolysn_Ca-bd"/>
</dbReference>
<accession>A0A2U8WBI7</accession>
<protein>
    <recommendedName>
        <fullName evidence="4">DUF4214 domain-containing protein</fullName>
    </recommendedName>
</protein>
<dbReference type="GO" id="GO:0005509">
    <property type="term" value="F:calcium ion binding"/>
    <property type="evidence" value="ECO:0007669"/>
    <property type="project" value="InterPro"/>
</dbReference>
<evidence type="ECO:0000313" key="5">
    <source>
        <dbReference type="EMBL" id="AWN43497.1"/>
    </source>
</evidence>
<organism evidence="5 6">
    <name type="scientific">Methylobacterium durans</name>
    <dbReference type="NCBI Taxonomy" id="2202825"/>
    <lineage>
        <taxon>Bacteria</taxon>
        <taxon>Pseudomonadati</taxon>
        <taxon>Pseudomonadota</taxon>
        <taxon>Alphaproteobacteria</taxon>
        <taxon>Hyphomicrobiales</taxon>
        <taxon>Methylobacteriaceae</taxon>
        <taxon>Methylobacterium</taxon>
    </lineage>
</organism>
<evidence type="ECO:0000313" key="6">
    <source>
        <dbReference type="Proteomes" id="UP000245926"/>
    </source>
</evidence>
<dbReference type="InterPro" id="IPR011049">
    <property type="entry name" value="Serralysin-like_metalloprot_C"/>
</dbReference>
<evidence type="ECO:0000259" key="4">
    <source>
        <dbReference type="Pfam" id="PF13946"/>
    </source>
</evidence>
<evidence type="ECO:0000256" key="1">
    <source>
        <dbReference type="ARBA" id="ARBA00004613"/>
    </source>
</evidence>
<dbReference type="OrthoDB" id="7970799at2"/>
<dbReference type="KEGG" id="mets:DK389_27050"/>
<feature type="region of interest" description="Disordered" evidence="3">
    <location>
        <begin position="322"/>
        <end position="349"/>
    </location>
</feature>
<dbReference type="InterPro" id="IPR018511">
    <property type="entry name" value="Hemolysin-typ_Ca-bd_CS"/>
</dbReference>
<dbReference type="PRINTS" id="PR00313">
    <property type="entry name" value="CABNDNGRPT"/>
</dbReference>
<dbReference type="Proteomes" id="UP000245926">
    <property type="component" value="Chromosome"/>
</dbReference>
<feature type="domain" description="DUF4214" evidence="4">
    <location>
        <begin position="545"/>
        <end position="612"/>
    </location>
</feature>
<dbReference type="PANTHER" id="PTHR38340:SF1">
    <property type="entry name" value="S-LAYER PROTEIN"/>
    <property type="match status" value="1"/>
</dbReference>